<gene>
    <name evidence="3" type="ORF">UA08_08520</name>
</gene>
<dbReference type="Proteomes" id="UP000214365">
    <property type="component" value="Unassembled WGS sequence"/>
</dbReference>
<evidence type="ECO:0000313" key="3">
    <source>
        <dbReference type="EMBL" id="OKL56248.1"/>
    </source>
</evidence>
<dbReference type="PANTHER" id="PTHR21405:SF0">
    <property type="entry name" value="TETRATRICOPEPTIDE REPEAT PROTEIN 36"/>
    <property type="match status" value="1"/>
</dbReference>
<dbReference type="EMBL" id="LFMY01000015">
    <property type="protein sequence ID" value="OKL56248.1"/>
    <property type="molecule type" value="Genomic_DNA"/>
</dbReference>
<dbReference type="RefSeq" id="XP_020116369.1">
    <property type="nucleotide sequence ID" value="XM_020263417.1"/>
</dbReference>
<keyword evidence="4" id="KW-1185">Reference proteome</keyword>
<dbReference type="OrthoDB" id="539634at2759"/>
<comment type="similarity">
    <text evidence="1">Belongs to the TTC36 family.</text>
</comment>
<proteinExistence type="inferred from homology"/>
<evidence type="ECO:0008006" key="5">
    <source>
        <dbReference type="Google" id="ProtNLM"/>
    </source>
</evidence>
<protein>
    <recommendedName>
        <fullName evidence="5">Tetratricopeptide repeat protein 36</fullName>
    </recommendedName>
</protein>
<evidence type="ECO:0000256" key="2">
    <source>
        <dbReference type="SAM" id="MobiDB-lite"/>
    </source>
</evidence>
<accession>A0A1Q5Q7Q5</accession>
<comment type="caution">
    <text evidence="3">The sequence shown here is derived from an EMBL/GenBank/DDBJ whole genome shotgun (WGS) entry which is preliminary data.</text>
</comment>
<dbReference type="GeneID" id="31008276"/>
<name>A0A1Q5Q7Q5_TALAT</name>
<feature type="region of interest" description="Disordered" evidence="2">
    <location>
        <begin position="231"/>
        <end position="252"/>
    </location>
</feature>
<dbReference type="STRING" id="1441469.A0A1Q5Q7Q5"/>
<dbReference type="AlphaFoldDB" id="A0A1Q5Q7Q5"/>
<reference evidence="3 4" key="1">
    <citation type="submission" date="2015-06" db="EMBL/GenBank/DDBJ databases">
        <title>Talaromyces atroroseus IBT 11181 draft genome.</title>
        <authorList>
            <person name="Rasmussen K.B."/>
            <person name="Rasmussen S."/>
            <person name="Petersen B."/>
            <person name="Sicheritz-Ponten T."/>
            <person name="Mortensen U.H."/>
            <person name="Thrane U."/>
        </authorList>
    </citation>
    <scope>NUCLEOTIDE SEQUENCE [LARGE SCALE GENOMIC DNA]</scope>
    <source>
        <strain evidence="3 4">IBT 11181</strain>
    </source>
</reference>
<dbReference type="PANTHER" id="PTHR21405">
    <property type="entry name" value="CDNA SEQUENCE BC021608"/>
    <property type="match status" value="1"/>
</dbReference>
<feature type="compositionally biased region" description="Basic and acidic residues" evidence="2">
    <location>
        <begin position="231"/>
        <end position="247"/>
    </location>
</feature>
<evidence type="ECO:0000256" key="1">
    <source>
        <dbReference type="ARBA" id="ARBA00006995"/>
    </source>
</evidence>
<organism evidence="3 4">
    <name type="scientific">Talaromyces atroroseus</name>
    <dbReference type="NCBI Taxonomy" id="1441469"/>
    <lineage>
        <taxon>Eukaryota</taxon>
        <taxon>Fungi</taxon>
        <taxon>Dikarya</taxon>
        <taxon>Ascomycota</taxon>
        <taxon>Pezizomycotina</taxon>
        <taxon>Eurotiomycetes</taxon>
        <taxon>Eurotiomycetidae</taxon>
        <taxon>Eurotiales</taxon>
        <taxon>Trichocomaceae</taxon>
        <taxon>Talaromyces</taxon>
        <taxon>Talaromyces sect. Trachyspermi</taxon>
    </lineage>
</organism>
<dbReference type="InterPro" id="IPR038906">
    <property type="entry name" value="TTC36"/>
</dbReference>
<evidence type="ECO:0000313" key="4">
    <source>
        <dbReference type="Proteomes" id="UP000214365"/>
    </source>
</evidence>
<sequence length="311" mass="33956">MASATTINTPRINLNLSSNDAAVLQALFDNGEGSFSSSAHDVNPYPNSSSTVAAHSGQNARIDASLPSFPQCSIREETALQSLKDRELAIVRQIQSHAHTRTSSNPHCDEEAVSHVLRQAIDDLSSLITERPDYPPLYANRAQALRILMQSSSTLSSSTKNSDKDIAIFYPENINMATQLLSDLSKAIALASPPSTGDNTSNTSVSPAQARLLSNTYTHRGYILLKAGKIRKEEEEGEGNEEKKPRGGPEQLLRITSRDELEEMASQDFFQAGRYGNEVGKQLSVQTNPYAKMCGAIVKEALKKEIEEFQS</sequence>
<dbReference type="GO" id="GO:0006570">
    <property type="term" value="P:tyrosine metabolic process"/>
    <property type="evidence" value="ECO:0007669"/>
    <property type="project" value="TreeGrafter"/>
</dbReference>